<reference evidence="1" key="1">
    <citation type="submission" date="2019-10" db="EMBL/GenBank/DDBJ databases">
        <authorList>
            <consortium name="DOE Joint Genome Institute"/>
            <person name="Kuo A."/>
            <person name="Miyauchi S."/>
            <person name="Kiss E."/>
            <person name="Drula E."/>
            <person name="Kohler A."/>
            <person name="Sanchez-Garcia M."/>
            <person name="Andreopoulos B."/>
            <person name="Barry K.W."/>
            <person name="Bonito G."/>
            <person name="Buee M."/>
            <person name="Carver A."/>
            <person name="Chen C."/>
            <person name="Cichocki N."/>
            <person name="Clum A."/>
            <person name="Culley D."/>
            <person name="Crous P.W."/>
            <person name="Fauchery L."/>
            <person name="Girlanda M."/>
            <person name="Hayes R."/>
            <person name="Keri Z."/>
            <person name="LaButti K."/>
            <person name="Lipzen A."/>
            <person name="Lombard V."/>
            <person name="Magnuson J."/>
            <person name="Maillard F."/>
            <person name="Morin E."/>
            <person name="Murat C."/>
            <person name="Nolan M."/>
            <person name="Ohm R."/>
            <person name="Pangilinan J."/>
            <person name="Pereira M."/>
            <person name="Perotto S."/>
            <person name="Peter M."/>
            <person name="Riley R."/>
            <person name="Sitrit Y."/>
            <person name="Stielow B."/>
            <person name="Szollosi G."/>
            <person name="Zifcakova L."/>
            <person name="Stursova M."/>
            <person name="Spatafora J.W."/>
            <person name="Tedersoo L."/>
            <person name="Vaario L.-M."/>
            <person name="Yamada A."/>
            <person name="Yan M."/>
            <person name="Wang P."/>
            <person name="Xu J."/>
            <person name="Bruns T."/>
            <person name="Baldrian P."/>
            <person name="Vilgalys R."/>
            <person name="Henrissat B."/>
            <person name="Grigoriev I.V."/>
            <person name="Hibbett D."/>
            <person name="Nagy L.G."/>
            <person name="Martin F.M."/>
        </authorList>
    </citation>
    <scope>NUCLEOTIDE SEQUENCE</scope>
    <source>
        <strain evidence="1">BED1</strain>
    </source>
</reference>
<evidence type="ECO:0000313" key="2">
    <source>
        <dbReference type="Proteomes" id="UP001194468"/>
    </source>
</evidence>
<comment type="caution">
    <text evidence="1">The sequence shown here is derived from an EMBL/GenBank/DDBJ whole genome shotgun (WGS) entry which is preliminary data.</text>
</comment>
<keyword evidence="2" id="KW-1185">Reference proteome</keyword>
<organism evidence="1 2">
    <name type="scientific">Boletus edulis BED1</name>
    <dbReference type="NCBI Taxonomy" id="1328754"/>
    <lineage>
        <taxon>Eukaryota</taxon>
        <taxon>Fungi</taxon>
        <taxon>Dikarya</taxon>
        <taxon>Basidiomycota</taxon>
        <taxon>Agaricomycotina</taxon>
        <taxon>Agaricomycetes</taxon>
        <taxon>Agaricomycetidae</taxon>
        <taxon>Boletales</taxon>
        <taxon>Boletineae</taxon>
        <taxon>Boletaceae</taxon>
        <taxon>Boletoideae</taxon>
        <taxon>Boletus</taxon>
    </lineage>
</organism>
<dbReference type="SUPFAM" id="SSF52540">
    <property type="entry name" value="P-loop containing nucleoside triphosphate hydrolases"/>
    <property type="match status" value="1"/>
</dbReference>
<dbReference type="InterPro" id="IPR051055">
    <property type="entry name" value="PIF1_helicase"/>
</dbReference>
<dbReference type="EMBL" id="WHUW01000087">
    <property type="protein sequence ID" value="KAF8426460.1"/>
    <property type="molecule type" value="Genomic_DNA"/>
</dbReference>
<name>A0AAD4BG72_BOLED</name>
<evidence type="ECO:0008006" key="3">
    <source>
        <dbReference type="Google" id="ProtNLM"/>
    </source>
</evidence>
<feature type="non-terminal residue" evidence="1">
    <location>
        <position position="1"/>
    </location>
</feature>
<sequence>DALGRLPLIPGMPIVVAENLSIENKAVNGSQGTAKGILYHSVPEGREVVCVHVKIAPSPLALDDLEKSAVPIFPKTSQFTYSPTRGNRIRVSRKQLPLAPAWAFTGYKAQGASMPNVVVDLASARGIQNAYVMLSRATGLRHIGVLRWFPSHRIFTDYSKT</sequence>
<proteinExistence type="predicted"/>
<accession>A0AAD4BG72</accession>
<dbReference type="PANTHER" id="PTHR47642">
    <property type="entry name" value="ATP-DEPENDENT DNA HELICASE"/>
    <property type="match status" value="1"/>
</dbReference>
<gene>
    <name evidence="1" type="ORF">L210DRAFT_869163</name>
</gene>
<reference evidence="1" key="2">
    <citation type="journal article" date="2020" name="Nat. Commun.">
        <title>Large-scale genome sequencing of mycorrhizal fungi provides insights into the early evolution of symbiotic traits.</title>
        <authorList>
            <person name="Miyauchi S."/>
            <person name="Kiss E."/>
            <person name="Kuo A."/>
            <person name="Drula E."/>
            <person name="Kohler A."/>
            <person name="Sanchez-Garcia M."/>
            <person name="Morin E."/>
            <person name="Andreopoulos B."/>
            <person name="Barry K.W."/>
            <person name="Bonito G."/>
            <person name="Buee M."/>
            <person name="Carver A."/>
            <person name="Chen C."/>
            <person name="Cichocki N."/>
            <person name="Clum A."/>
            <person name="Culley D."/>
            <person name="Crous P.W."/>
            <person name="Fauchery L."/>
            <person name="Girlanda M."/>
            <person name="Hayes R.D."/>
            <person name="Keri Z."/>
            <person name="LaButti K."/>
            <person name="Lipzen A."/>
            <person name="Lombard V."/>
            <person name="Magnuson J."/>
            <person name="Maillard F."/>
            <person name="Murat C."/>
            <person name="Nolan M."/>
            <person name="Ohm R.A."/>
            <person name="Pangilinan J."/>
            <person name="Pereira M.F."/>
            <person name="Perotto S."/>
            <person name="Peter M."/>
            <person name="Pfister S."/>
            <person name="Riley R."/>
            <person name="Sitrit Y."/>
            <person name="Stielow J.B."/>
            <person name="Szollosi G."/>
            <person name="Zifcakova L."/>
            <person name="Stursova M."/>
            <person name="Spatafora J.W."/>
            <person name="Tedersoo L."/>
            <person name="Vaario L.M."/>
            <person name="Yamada A."/>
            <person name="Yan M."/>
            <person name="Wang P."/>
            <person name="Xu J."/>
            <person name="Bruns T."/>
            <person name="Baldrian P."/>
            <person name="Vilgalys R."/>
            <person name="Dunand C."/>
            <person name="Henrissat B."/>
            <person name="Grigoriev I.V."/>
            <person name="Hibbett D."/>
            <person name="Nagy L.G."/>
            <person name="Martin F.M."/>
        </authorList>
    </citation>
    <scope>NUCLEOTIDE SEQUENCE</scope>
    <source>
        <strain evidence="1">BED1</strain>
    </source>
</reference>
<dbReference type="Proteomes" id="UP001194468">
    <property type="component" value="Unassembled WGS sequence"/>
</dbReference>
<dbReference type="AlphaFoldDB" id="A0AAD4BG72"/>
<protein>
    <recommendedName>
        <fullName evidence="3">UvrD-like helicase C-terminal domain-containing protein</fullName>
    </recommendedName>
</protein>
<evidence type="ECO:0000313" key="1">
    <source>
        <dbReference type="EMBL" id="KAF8426460.1"/>
    </source>
</evidence>
<dbReference type="InterPro" id="IPR027417">
    <property type="entry name" value="P-loop_NTPase"/>
</dbReference>